<name>A0A9W7AG10_9STRA</name>
<comment type="caution">
    <text evidence="1">The sequence shown here is derived from an EMBL/GenBank/DDBJ whole genome shotgun (WGS) entry which is preliminary data.</text>
</comment>
<dbReference type="Proteomes" id="UP001162640">
    <property type="component" value="Unassembled WGS sequence"/>
</dbReference>
<evidence type="ECO:0000313" key="1">
    <source>
        <dbReference type="EMBL" id="GMH68513.1"/>
    </source>
</evidence>
<evidence type="ECO:0000313" key="2">
    <source>
        <dbReference type="Proteomes" id="UP001162640"/>
    </source>
</evidence>
<proteinExistence type="predicted"/>
<protein>
    <submittedName>
        <fullName evidence="1">Uncharacterized protein</fullName>
    </submittedName>
</protein>
<dbReference type="Gene3D" id="2.60.120.330">
    <property type="entry name" value="B-lactam Antibiotic, Isopenicillin N Synthase, Chain"/>
    <property type="match status" value="1"/>
</dbReference>
<dbReference type="PANTHER" id="PTHR48420">
    <property type="entry name" value="NON-HAEM DIOXYGENASE N-TERMINAL DOMAIN-CONTAINING PROTEIN"/>
    <property type="match status" value="1"/>
</dbReference>
<reference evidence="2" key="1">
    <citation type="journal article" date="2023" name="Commun. Biol.">
        <title>Genome analysis of Parmales, the sister group of diatoms, reveals the evolutionary specialization of diatoms from phago-mixotrophs to photoautotrophs.</title>
        <authorList>
            <person name="Ban H."/>
            <person name="Sato S."/>
            <person name="Yoshikawa S."/>
            <person name="Yamada K."/>
            <person name="Nakamura Y."/>
            <person name="Ichinomiya M."/>
            <person name="Sato N."/>
            <person name="Blanc-Mathieu R."/>
            <person name="Endo H."/>
            <person name="Kuwata A."/>
            <person name="Ogata H."/>
        </authorList>
    </citation>
    <scope>NUCLEOTIDE SEQUENCE [LARGE SCALE GENOMIC DNA]</scope>
</reference>
<gene>
    <name evidence="1" type="ORF">TL16_g04951</name>
</gene>
<dbReference type="AlphaFoldDB" id="A0A9W7AG10"/>
<dbReference type="SUPFAM" id="SSF51197">
    <property type="entry name" value="Clavaminate synthase-like"/>
    <property type="match status" value="1"/>
</dbReference>
<dbReference type="InterPro" id="IPR027443">
    <property type="entry name" value="IPNS-like_sf"/>
</dbReference>
<dbReference type="PANTHER" id="PTHR48420:SF1">
    <property type="entry name" value="NON-HAEM DIOXYGENASE N-TERMINAL DOMAIN-CONTAINING PROTEIN"/>
    <property type="match status" value="1"/>
</dbReference>
<sequence>MSGCTRPPPELQILNYADVQDPSVDLSAKIEKSFGPGGLGVIAIRNIPNFVESKAALLPQAHTLAHLPSSELQKLEDPTSLYNAGWSHGKEKLGDKPDFAKGSFYFNPLTDQPGTLEERDKYPVSYPCNVWPSGPMPTFESSAKKLGLLMHEQVVALSVHIDKFVSSKVPNYPKDLVSEAMKTTEKAKGRLLYYFPLPDDAVAANAADSWIGWHNDSGFLTALAGDMYVNDETGEKISSPDETAGLYVVDREGESVKVSVPEDCMAVQLGECTQIVSGGALMATPHCVKGANPGETGFKVARISHPCFIDTAPTFELRMPEGVTMEDVFKDALGESKVPPLKERWVEDGMTFGDFLGKTFEMYYAHTKK</sequence>
<organism evidence="1 2">
    <name type="scientific">Triparma laevis f. inornata</name>
    <dbReference type="NCBI Taxonomy" id="1714386"/>
    <lineage>
        <taxon>Eukaryota</taxon>
        <taxon>Sar</taxon>
        <taxon>Stramenopiles</taxon>
        <taxon>Ochrophyta</taxon>
        <taxon>Bolidophyceae</taxon>
        <taxon>Parmales</taxon>
        <taxon>Triparmaceae</taxon>
        <taxon>Triparma</taxon>
    </lineage>
</organism>
<accession>A0A9W7AG10</accession>
<dbReference type="EMBL" id="BLQM01000140">
    <property type="protein sequence ID" value="GMH68513.1"/>
    <property type="molecule type" value="Genomic_DNA"/>
</dbReference>